<dbReference type="Proteomes" id="UP000685013">
    <property type="component" value="Chromosome 14"/>
</dbReference>
<dbReference type="PANTHER" id="PTHR24359:SF1">
    <property type="entry name" value="INHIBITOR OF NUCLEAR FACTOR KAPPA-B KINASE EPSILON SUBUNIT HOMOLOG 1-RELATED"/>
    <property type="match status" value="1"/>
</dbReference>
<feature type="non-terminal residue" evidence="1">
    <location>
        <position position="1"/>
    </location>
</feature>
<evidence type="ECO:0000313" key="1">
    <source>
        <dbReference type="EMBL" id="KAG6582336.1"/>
    </source>
</evidence>
<sequence>MHASNSFALRRDPFFKPLLPPMQLLNSEETVDDSSESGLEEARNLKASELASFEDDNGNDADDSVLDVSGRNLASNFLEGSNSSVKGLDVFRNALNLIPKSVGDFSELRRLQFFGNEINLFPPELKNFVGLECLQVKLSSLGFGGLSLHKLKGLMELELSKIPPKPSSFSMLKPSSRIGYLNALISLRVANNNLVELPPGLSSLQKLENLDLSRNHEDDTANEERISFTVEMDVYEANIQDNGDSISYKGTRNLSSNLLMGPSVNSRSFASRISVEVSLVAYESYDSKETCHEGAERENLIKSHENDNFYKRNFLWRIAHVSVMLLQKQWQGTQMNIRELDNPKPCKSRRPAEDSSRLTCKYNSTSFCGVDEHLPDGFYDAGRDYPFMPLRNYEQNFLLDSREVILVNGEHDEVLDSIAISAKFPSRHQKAVPLRSLLHTCCIAHTGVPPPDVCFGTHRWMTPEVLRAMHTPSVYGLGPARFTAQQNISAAEEVSLQEWCPTAVRSVAAAKSQRSMASVVQDIWVQGVLLASRMLGIETLLELRPFFENRDGSNISQGQEVDIWSFGCLLLELLTLRIPYLGLTELQIFDQLQMGKRPELIGELEEALGSIKESSMSQSVQGQMLQRKTKKLQDSRSTCFVDVLRKTRMPDQQLKNSTKFCSSTQPKLNLYKT</sequence>
<name>A0AAV6MKQ2_9ROSI</name>
<dbReference type="PANTHER" id="PTHR24359">
    <property type="entry name" value="SERINE/THREONINE-PROTEIN KINASE SBK1"/>
    <property type="match status" value="1"/>
</dbReference>
<organism evidence="1 2">
    <name type="scientific">Cucurbita argyrosperma subsp. sororia</name>
    <dbReference type="NCBI Taxonomy" id="37648"/>
    <lineage>
        <taxon>Eukaryota</taxon>
        <taxon>Viridiplantae</taxon>
        <taxon>Streptophyta</taxon>
        <taxon>Embryophyta</taxon>
        <taxon>Tracheophyta</taxon>
        <taxon>Spermatophyta</taxon>
        <taxon>Magnoliopsida</taxon>
        <taxon>eudicotyledons</taxon>
        <taxon>Gunneridae</taxon>
        <taxon>Pentapetalae</taxon>
        <taxon>rosids</taxon>
        <taxon>fabids</taxon>
        <taxon>Cucurbitales</taxon>
        <taxon>Cucurbitaceae</taxon>
        <taxon>Cucurbiteae</taxon>
        <taxon>Cucurbita</taxon>
    </lineage>
</organism>
<reference evidence="1 2" key="1">
    <citation type="journal article" date="2021" name="Hortic Res">
        <title>The domestication of Cucurbita argyrosperma as revealed by the genome of its wild relative.</title>
        <authorList>
            <person name="Barrera-Redondo J."/>
            <person name="Sanchez-de la Vega G."/>
            <person name="Aguirre-Liguori J.A."/>
            <person name="Castellanos-Morales G."/>
            <person name="Gutierrez-Guerrero Y.T."/>
            <person name="Aguirre-Dugua X."/>
            <person name="Aguirre-Planter E."/>
            <person name="Tenaillon M.I."/>
            <person name="Lira-Saade R."/>
            <person name="Eguiarte L.E."/>
        </authorList>
    </citation>
    <scope>NUCLEOTIDE SEQUENCE [LARGE SCALE GENOMIC DNA]</scope>
    <source>
        <strain evidence="1">JBR-2021</strain>
    </source>
</reference>
<evidence type="ECO:0000313" key="2">
    <source>
        <dbReference type="Proteomes" id="UP000685013"/>
    </source>
</evidence>
<accession>A0AAV6MKQ2</accession>
<dbReference type="EMBL" id="JAGKQH010000014">
    <property type="protein sequence ID" value="KAG6582336.1"/>
    <property type="molecule type" value="Genomic_DNA"/>
</dbReference>
<proteinExistence type="predicted"/>
<dbReference type="AlphaFoldDB" id="A0AAV6MKQ2"/>
<comment type="caution">
    <text evidence="1">The sequence shown here is derived from an EMBL/GenBank/DDBJ whole genome shotgun (WGS) entry which is preliminary data.</text>
</comment>
<dbReference type="GO" id="GO:0004674">
    <property type="term" value="F:protein serine/threonine kinase activity"/>
    <property type="evidence" value="ECO:0007669"/>
    <property type="project" value="TreeGrafter"/>
</dbReference>
<gene>
    <name evidence="1" type="primary">DRC7</name>
    <name evidence="1" type="ORF">SDJN03_22338</name>
</gene>
<protein>
    <submittedName>
        <fullName evidence="1">Dynein regulatory complex subunit 7</fullName>
    </submittedName>
</protein>
<keyword evidence="2" id="KW-1185">Reference proteome</keyword>